<keyword evidence="1" id="KW-0472">Membrane</keyword>
<evidence type="ECO:0000256" key="1">
    <source>
        <dbReference type="SAM" id="Phobius"/>
    </source>
</evidence>
<keyword evidence="1" id="KW-0812">Transmembrane</keyword>
<keyword evidence="1" id="KW-1133">Transmembrane helix</keyword>
<dbReference type="AlphaFoldDB" id="A0A7S1R606"/>
<evidence type="ECO:0000313" key="2">
    <source>
        <dbReference type="EMBL" id="CAD9157546.1"/>
    </source>
</evidence>
<dbReference type="EMBL" id="HBGF01054276">
    <property type="protein sequence ID" value="CAD9157546.1"/>
    <property type="molecule type" value="Transcribed_RNA"/>
</dbReference>
<organism evidence="2">
    <name type="scientific">Neobodo designis</name>
    <name type="common">Flagellated protozoan</name>
    <name type="synonym">Bodo designis</name>
    <dbReference type="NCBI Taxonomy" id="312471"/>
    <lineage>
        <taxon>Eukaryota</taxon>
        <taxon>Discoba</taxon>
        <taxon>Euglenozoa</taxon>
        <taxon>Kinetoplastea</taxon>
        <taxon>Metakinetoplastina</taxon>
        <taxon>Neobodonida</taxon>
        <taxon>Neobodo</taxon>
    </lineage>
</organism>
<feature type="transmembrane region" description="Helical" evidence="1">
    <location>
        <begin position="101"/>
        <end position="120"/>
    </location>
</feature>
<feature type="transmembrane region" description="Helical" evidence="1">
    <location>
        <begin position="72"/>
        <end position="95"/>
    </location>
</feature>
<name>A0A7S1R606_NEODS</name>
<protein>
    <submittedName>
        <fullName evidence="2">Uncharacterized protein</fullName>
    </submittedName>
</protein>
<proteinExistence type="predicted"/>
<accession>A0A7S1R606</accession>
<sequence length="219" mass="24140">MSKWGEPTKPHHGNISPLSDAFPELLQDGYTARPQQQPYESAKATNLTARTPSNLVQSPNGDVAAVPANGSYIVAMCLMFFLTVVQIVVFQSLGVFEMHKAAIFGPILSMAGCPVIAFRIKKTTIRFSPNAGAGGGPNDGVQQRTAEYSVHRLWNWCCPIKCIIDVDSIRSVESRRTNRQYLHEVVAILDGSAVVLYRGYMDDAAQELVNWRAYLRGHS</sequence>
<gene>
    <name evidence="2" type="ORF">NDES1114_LOCUS36309</name>
</gene>
<reference evidence="2" key="1">
    <citation type="submission" date="2021-01" db="EMBL/GenBank/DDBJ databases">
        <authorList>
            <person name="Corre E."/>
            <person name="Pelletier E."/>
            <person name="Niang G."/>
            <person name="Scheremetjew M."/>
            <person name="Finn R."/>
            <person name="Kale V."/>
            <person name="Holt S."/>
            <person name="Cochrane G."/>
            <person name="Meng A."/>
            <person name="Brown T."/>
            <person name="Cohen L."/>
        </authorList>
    </citation>
    <scope>NUCLEOTIDE SEQUENCE</scope>
    <source>
        <strain evidence="2">CCAP 1951/1</strain>
    </source>
</reference>